<evidence type="ECO:0000256" key="1">
    <source>
        <dbReference type="SAM" id="MobiDB-lite"/>
    </source>
</evidence>
<dbReference type="Proteomes" id="UP000054843">
    <property type="component" value="Unassembled WGS sequence"/>
</dbReference>
<feature type="region of interest" description="Disordered" evidence="1">
    <location>
        <begin position="1"/>
        <end position="52"/>
    </location>
</feature>
<protein>
    <submittedName>
        <fullName evidence="2">Uncharacterized protein</fullName>
    </submittedName>
</protein>
<accession>A0A0V1MG84</accession>
<reference evidence="2 3" key="1">
    <citation type="submission" date="2015-01" db="EMBL/GenBank/DDBJ databases">
        <title>Evolution of Trichinella species and genotypes.</title>
        <authorList>
            <person name="Korhonen P.K."/>
            <person name="Edoardo P."/>
            <person name="Giuseppe L.R."/>
            <person name="Gasser R.B."/>
        </authorList>
    </citation>
    <scope>NUCLEOTIDE SEQUENCE [LARGE SCALE GENOMIC DNA]</scope>
    <source>
        <strain evidence="2">ISS1980</strain>
    </source>
</reference>
<sequence>MVKGASSLMDGCPARARTSGGRCAGSNADQASSTTGPHRLKTPSGGRSPTASGSLLAHFLRAKPPVRITSITLWTSCQASSTPSRISTDGISQSIVTGGFFESLHRWIVRSVVNGQKYLQRLYLPESSQQRVDFFRRLRRSVLHPPKDSGPLVSVAMGSSSPATLSPLPRIRQYMSNHMSNSINMWIGVWLGRVARAAAWVDRFRGARASRCHEIIANAWNEEGSQFESSVTVSHSVCP</sequence>
<comment type="caution">
    <text evidence="2">The sequence shown here is derived from an EMBL/GenBank/DDBJ whole genome shotgun (WGS) entry which is preliminary data.</text>
</comment>
<dbReference type="AlphaFoldDB" id="A0A0V1MG84"/>
<evidence type="ECO:0000313" key="2">
    <source>
        <dbReference type="EMBL" id="KRZ70852.1"/>
    </source>
</evidence>
<gene>
    <name evidence="2" type="ORF">T10_6023</name>
</gene>
<keyword evidence="3" id="KW-1185">Reference proteome</keyword>
<evidence type="ECO:0000313" key="3">
    <source>
        <dbReference type="Proteomes" id="UP000054843"/>
    </source>
</evidence>
<proteinExistence type="predicted"/>
<name>A0A0V1MG84_9BILA</name>
<dbReference type="EMBL" id="JYDO01000106">
    <property type="protein sequence ID" value="KRZ70852.1"/>
    <property type="molecule type" value="Genomic_DNA"/>
</dbReference>
<organism evidence="2 3">
    <name type="scientific">Trichinella papuae</name>
    <dbReference type="NCBI Taxonomy" id="268474"/>
    <lineage>
        <taxon>Eukaryota</taxon>
        <taxon>Metazoa</taxon>
        <taxon>Ecdysozoa</taxon>
        <taxon>Nematoda</taxon>
        <taxon>Enoplea</taxon>
        <taxon>Dorylaimia</taxon>
        <taxon>Trichinellida</taxon>
        <taxon>Trichinellidae</taxon>
        <taxon>Trichinella</taxon>
    </lineage>
</organism>
<feature type="compositionally biased region" description="Polar residues" evidence="1">
    <location>
        <begin position="27"/>
        <end position="36"/>
    </location>
</feature>